<gene>
    <name evidence="1" type="ORF">S06H3_08286</name>
</gene>
<dbReference type="SUPFAM" id="SSF47323">
    <property type="entry name" value="Anticodon-binding domain of a subclass of class I aminoacyl-tRNA synthetases"/>
    <property type="match status" value="1"/>
</dbReference>
<dbReference type="GO" id="GO:0006418">
    <property type="term" value="P:tRNA aminoacylation for protein translation"/>
    <property type="evidence" value="ECO:0007669"/>
    <property type="project" value="InterPro"/>
</dbReference>
<dbReference type="GO" id="GO:0005524">
    <property type="term" value="F:ATP binding"/>
    <property type="evidence" value="ECO:0007669"/>
    <property type="project" value="InterPro"/>
</dbReference>
<dbReference type="GO" id="GO:0004812">
    <property type="term" value="F:aminoacyl-tRNA ligase activity"/>
    <property type="evidence" value="ECO:0007669"/>
    <property type="project" value="InterPro"/>
</dbReference>
<dbReference type="Gene3D" id="1.10.730.10">
    <property type="entry name" value="Isoleucyl-tRNA Synthetase, Domain 1"/>
    <property type="match status" value="1"/>
</dbReference>
<proteinExistence type="predicted"/>
<sequence length="53" mass="5975">FIPDSAQKTWTQLGIEGNIEDQILDKNIIWGQLKPGTKVKEGPPLFPRIQESV</sequence>
<organism evidence="1">
    <name type="scientific">marine sediment metagenome</name>
    <dbReference type="NCBI Taxonomy" id="412755"/>
    <lineage>
        <taxon>unclassified sequences</taxon>
        <taxon>metagenomes</taxon>
        <taxon>ecological metagenomes</taxon>
    </lineage>
</organism>
<dbReference type="InterPro" id="IPR009080">
    <property type="entry name" value="tRNAsynth_Ia_anticodon-bd"/>
</dbReference>
<dbReference type="AlphaFoldDB" id="X1LYP1"/>
<name>X1LYP1_9ZZZZ</name>
<reference evidence="1" key="1">
    <citation type="journal article" date="2014" name="Front. Microbiol.">
        <title>High frequency of phylogenetically diverse reductive dehalogenase-homologous genes in deep subseafloor sedimentary metagenomes.</title>
        <authorList>
            <person name="Kawai M."/>
            <person name="Futagami T."/>
            <person name="Toyoda A."/>
            <person name="Takaki Y."/>
            <person name="Nishi S."/>
            <person name="Hori S."/>
            <person name="Arai W."/>
            <person name="Tsubouchi T."/>
            <person name="Morono Y."/>
            <person name="Uchiyama I."/>
            <person name="Ito T."/>
            <person name="Fujiyama A."/>
            <person name="Inagaki F."/>
            <person name="Takami H."/>
        </authorList>
    </citation>
    <scope>NUCLEOTIDE SEQUENCE</scope>
    <source>
        <strain evidence="1">Expedition CK06-06</strain>
    </source>
</reference>
<dbReference type="EMBL" id="BARV01003475">
    <property type="protein sequence ID" value="GAI07525.1"/>
    <property type="molecule type" value="Genomic_DNA"/>
</dbReference>
<feature type="non-terminal residue" evidence="1">
    <location>
        <position position="1"/>
    </location>
</feature>
<comment type="caution">
    <text evidence="1">The sequence shown here is derived from an EMBL/GenBank/DDBJ whole genome shotgun (WGS) entry which is preliminary data.</text>
</comment>
<accession>X1LYP1</accession>
<evidence type="ECO:0000313" key="1">
    <source>
        <dbReference type="EMBL" id="GAI07525.1"/>
    </source>
</evidence>
<protein>
    <submittedName>
        <fullName evidence="1">Uncharacterized protein</fullName>
    </submittedName>
</protein>